<gene>
    <name evidence="14" type="primary">atp8</name>
</gene>
<dbReference type="GO" id="GO:0031966">
    <property type="term" value="C:mitochondrial membrane"/>
    <property type="evidence" value="ECO:0007669"/>
    <property type="project" value="UniProtKB-SubCell"/>
</dbReference>
<keyword evidence="9 12" id="KW-0406">Ion transport</keyword>
<accession>A0A191ZR94</accession>
<keyword evidence="7 12" id="KW-0375">Hydrogen ion transport</keyword>
<accession>A0A0S2MRV7</accession>
<evidence type="ECO:0000256" key="7">
    <source>
        <dbReference type="ARBA" id="ARBA00022781"/>
    </source>
</evidence>
<dbReference type="EMBL" id="JX412841">
    <property type="protein sequence ID" value="ALO77471.1"/>
    <property type="molecule type" value="Genomic_DNA"/>
</dbReference>
<evidence type="ECO:0000313" key="14">
    <source>
        <dbReference type="EMBL" id="ALO77471.1"/>
    </source>
</evidence>
<keyword evidence="4 12" id="KW-0813">Transport</keyword>
<evidence type="ECO:0000313" key="15">
    <source>
        <dbReference type="EMBL" id="ANJ70389.1"/>
    </source>
</evidence>
<evidence type="ECO:0000256" key="12">
    <source>
        <dbReference type="RuleBase" id="RU003661"/>
    </source>
</evidence>
<evidence type="ECO:0000256" key="5">
    <source>
        <dbReference type="ARBA" id="ARBA00022547"/>
    </source>
</evidence>
<dbReference type="AlphaFoldDB" id="A0A0S2MRV7"/>
<name>A0A0S2MRV7_DORPA</name>
<evidence type="ECO:0000256" key="9">
    <source>
        <dbReference type="ARBA" id="ARBA00023065"/>
    </source>
</evidence>
<dbReference type="InterPro" id="IPR001421">
    <property type="entry name" value="ATP8_metazoa"/>
</dbReference>
<evidence type="ECO:0000256" key="11">
    <source>
        <dbReference type="ARBA" id="ARBA00023136"/>
    </source>
</evidence>
<comment type="subunit">
    <text evidence="3">F-type ATPases have 2 components, CF(1) - the catalytic core - and CF(0) - the membrane proton channel.</text>
</comment>
<dbReference type="GO" id="GO:0045259">
    <property type="term" value="C:proton-transporting ATP synthase complex"/>
    <property type="evidence" value="ECO:0007669"/>
    <property type="project" value="UniProtKB-KW"/>
</dbReference>
<proteinExistence type="inferred from homology"/>
<keyword evidence="6 12" id="KW-0812">Transmembrane</keyword>
<keyword evidence="8 13" id="KW-1133">Transmembrane helix</keyword>
<dbReference type="EMBL" id="KT876887">
    <property type="protein sequence ID" value="ANJ70389.1"/>
    <property type="molecule type" value="Genomic_DNA"/>
</dbReference>
<reference evidence="15" key="2">
    <citation type="journal article" date="2016" name="Mol. Ecol. Resour.">
        <title>Lessons from genome skimming of arthropod-preserving ethanol.</title>
        <authorList>
            <person name="Linard B."/>
            <person name="Arribas P."/>
            <person name="Andujar C."/>
            <person name="Crampton-Platt A."/>
            <person name="Vogler A.P."/>
        </authorList>
    </citation>
    <scope>NUCLEOTIDE SEQUENCE</scope>
</reference>
<evidence type="ECO:0000256" key="4">
    <source>
        <dbReference type="ARBA" id="ARBA00022448"/>
    </source>
</evidence>
<evidence type="ECO:0000256" key="13">
    <source>
        <dbReference type="SAM" id="Phobius"/>
    </source>
</evidence>
<evidence type="ECO:0000256" key="10">
    <source>
        <dbReference type="ARBA" id="ARBA00023128"/>
    </source>
</evidence>
<keyword evidence="10 12" id="KW-0496">Mitochondrion</keyword>
<evidence type="ECO:0000256" key="8">
    <source>
        <dbReference type="ARBA" id="ARBA00022989"/>
    </source>
</evidence>
<organism evidence="14">
    <name type="scientific">Dorcus parallelipipedus</name>
    <name type="common">Lesser stag beetle</name>
    <name type="synonym">Scarabaeus parallelipipedus</name>
    <dbReference type="NCBI Taxonomy" id="41107"/>
    <lineage>
        <taxon>Eukaryota</taxon>
        <taxon>Metazoa</taxon>
        <taxon>Ecdysozoa</taxon>
        <taxon>Arthropoda</taxon>
        <taxon>Hexapoda</taxon>
        <taxon>Insecta</taxon>
        <taxon>Pterygota</taxon>
        <taxon>Neoptera</taxon>
        <taxon>Endopterygota</taxon>
        <taxon>Coleoptera</taxon>
        <taxon>Polyphaga</taxon>
        <taxon>Scarabaeiformia</taxon>
        <taxon>Lucanidae</taxon>
        <taxon>Lucaninae</taxon>
        <taxon>Dorcus</taxon>
    </lineage>
</organism>
<protein>
    <recommendedName>
        <fullName evidence="12">ATP synthase complex subunit 8</fullName>
    </recommendedName>
</protein>
<comment type="subcellular location">
    <subcellularLocation>
        <location evidence="1 12">Mitochondrion membrane</location>
        <topology evidence="1 12">Single-pass membrane protein</topology>
    </subcellularLocation>
</comment>
<evidence type="ECO:0000256" key="6">
    <source>
        <dbReference type="ARBA" id="ARBA00022692"/>
    </source>
</evidence>
<comment type="similarity">
    <text evidence="2 12">Belongs to the ATPase protein 8 family.</text>
</comment>
<dbReference type="GO" id="GO:0015986">
    <property type="term" value="P:proton motive force-driven ATP synthesis"/>
    <property type="evidence" value="ECO:0007669"/>
    <property type="project" value="InterPro"/>
</dbReference>
<sequence>MPQMAPLNWLPLMLIFSVILIVISIINYFITNHYPSSLLLNKVSLSKSWKW</sequence>
<evidence type="ECO:0000256" key="2">
    <source>
        <dbReference type="ARBA" id="ARBA00008892"/>
    </source>
</evidence>
<geneLocation type="mitochondrion" evidence="14"/>
<feature type="transmembrane region" description="Helical" evidence="13">
    <location>
        <begin position="12"/>
        <end position="30"/>
    </location>
</feature>
<dbReference type="Pfam" id="PF00895">
    <property type="entry name" value="ATP-synt_8"/>
    <property type="match status" value="1"/>
</dbReference>
<dbReference type="GO" id="GO:0015078">
    <property type="term" value="F:proton transmembrane transporter activity"/>
    <property type="evidence" value="ECO:0007669"/>
    <property type="project" value="InterPro"/>
</dbReference>
<keyword evidence="5 12" id="KW-0138">CF(0)</keyword>
<keyword evidence="11 13" id="KW-0472">Membrane</keyword>
<reference evidence="14" key="1">
    <citation type="submission" date="2012-06" db="EMBL/GenBank/DDBJ databases">
        <title>Mitogenomics of the Coleoptera under dense taxon sampling.</title>
        <authorList>
            <person name="Timmermans M.J.T.N."/>
            <person name="Lim J."/>
            <person name="Dodsworth S."/>
            <person name="Haran J."/>
            <person name="Ahrens D."/>
            <person name="Bocak L."/>
            <person name="London A."/>
            <person name="Culverwell L."/>
            <person name="Vogler A.P."/>
        </authorList>
    </citation>
    <scope>NUCLEOTIDE SEQUENCE</scope>
</reference>
<evidence type="ECO:0000256" key="1">
    <source>
        <dbReference type="ARBA" id="ARBA00004304"/>
    </source>
</evidence>
<evidence type="ECO:0000256" key="3">
    <source>
        <dbReference type="ARBA" id="ARBA00011291"/>
    </source>
</evidence>